<name>K9UFJ9_CHAP6</name>
<dbReference type="RefSeq" id="WP_015159747.1">
    <property type="nucleotide sequence ID" value="NC_019697.1"/>
</dbReference>
<dbReference type="PATRIC" id="fig|1173020.3.peg.2908"/>
<dbReference type="STRING" id="1173020.Cha6605_2550"/>
<dbReference type="eggNOG" id="ENOG5033BGN">
    <property type="taxonomic scope" value="Bacteria"/>
</dbReference>
<keyword evidence="2" id="KW-1185">Reference proteome</keyword>
<dbReference type="EMBL" id="CP003600">
    <property type="protein sequence ID" value="AFY93600.1"/>
    <property type="molecule type" value="Genomic_DNA"/>
</dbReference>
<dbReference type="AlphaFoldDB" id="K9UFJ9"/>
<dbReference type="Proteomes" id="UP000010366">
    <property type="component" value="Chromosome"/>
</dbReference>
<protein>
    <submittedName>
        <fullName evidence="1">Uncharacterized protein</fullName>
    </submittedName>
</protein>
<accession>K9UFJ9</accession>
<proteinExistence type="predicted"/>
<gene>
    <name evidence="1" type="ORF">Cha6605_2550</name>
</gene>
<dbReference type="HOGENOM" id="CLU_206035_0_0_3"/>
<reference evidence="1 2" key="1">
    <citation type="submission" date="2012-05" db="EMBL/GenBank/DDBJ databases">
        <title>Finished chromosome of genome of Chamaesiphon sp. PCC 6605.</title>
        <authorList>
            <consortium name="US DOE Joint Genome Institute"/>
            <person name="Gugger M."/>
            <person name="Coursin T."/>
            <person name="Rippka R."/>
            <person name="Tandeau De Marsac N."/>
            <person name="Huntemann M."/>
            <person name="Wei C.-L."/>
            <person name="Han J."/>
            <person name="Detter J.C."/>
            <person name="Han C."/>
            <person name="Tapia R."/>
            <person name="Chen A."/>
            <person name="Kyrpides N."/>
            <person name="Mavromatis K."/>
            <person name="Markowitz V."/>
            <person name="Szeto E."/>
            <person name="Ivanova N."/>
            <person name="Pagani I."/>
            <person name="Pati A."/>
            <person name="Goodwin L."/>
            <person name="Nordberg H.P."/>
            <person name="Cantor M.N."/>
            <person name="Hua S.X."/>
            <person name="Woyke T."/>
            <person name="Kerfeld C.A."/>
        </authorList>
    </citation>
    <scope>NUCLEOTIDE SEQUENCE [LARGE SCALE GENOMIC DNA]</scope>
    <source>
        <strain evidence="2">ATCC 27169 / PCC 6605</strain>
    </source>
</reference>
<organism evidence="1 2">
    <name type="scientific">Chamaesiphon minutus (strain ATCC 27169 / PCC 6605)</name>
    <dbReference type="NCBI Taxonomy" id="1173020"/>
    <lineage>
        <taxon>Bacteria</taxon>
        <taxon>Bacillati</taxon>
        <taxon>Cyanobacteriota</taxon>
        <taxon>Cyanophyceae</taxon>
        <taxon>Gomontiellales</taxon>
        <taxon>Chamaesiphonaceae</taxon>
        <taxon>Chamaesiphon</taxon>
    </lineage>
</organism>
<sequence length="56" mass="6221">MKYPFHTQSKPVVGEEARKLIEAIEAGQSVTNERALALAKRIADRRNQAQANAQSK</sequence>
<evidence type="ECO:0000313" key="2">
    <source>
        <dbReference type="Proteomes" id="UP000010366"/>
    </source>
</evidence>
<dbReference type="KEGG" id="cmp:Cha6605_2550"/>
<evidence type="ECO:0000313" key="1">
    <source>
        <dbReference type="EMBL" id="AFY93600.1"/>
    </source>
</evidence>